<dbReference type="AlphaFoldDB" id="A0AA41UD96"/>
<organism evidence="1 2">
    <name type="scientific">Paradevosia shaoguanensis</name>
    <dbReference type="NCBI Taxonomy" id="1335043"/>
    <lineage>
        <taxon>Bacteria</taxon>
        <taxon>Pseudomonadati</taxon>
        <taxon>Pseudomonadota</taxon>
        <taxon>Alphaproteobacteria</taxon>
        <taxon>Hyphomicrobiales</taxon>
        <taxon>Devosiaceae</taxon>
        <taxon>Paradevosia</taxon>
    </lineage>
</organism>
<gene>
    <name evidence="1" type="ORF">ML536_19895</name>
</gene>
<dbReference type="Proteomes" id="UP001156140">
    <property type="component" value="Unassembled WGS sequence"/>
</dbReference>
<sequence>MFNVEETPTFIETVTVVSPDGEGTKTQTFRATFRLIPLSDRPMDGNAAWVEFLREVIVTFDDLVGNGERPIPYSEKIRDWAIQRPDVHRALVNAFFAGSNKGIEGN</sequence>
<dbReference type="RefSeq" id="WP_281737068.1">
    <property type="nucleotide sequence ID" value="NZ_JAKETQ010000004.1"/>
</dbReference>
<accession>A0AA41UD96</accession>
<reference evidence="1" key="1">
    <citation type="submission" date="2022-03" db="EMBL/GenBank/DDBJ databases">
        <title>The complete genome sequence of a Methyloterrigena soli.</title>
        <authorList>
            <person name="Zi Z."/>
        </authorList>
    </citation>
    <scope>NUCLEOTIDE SEQUENCE</scope>
    <source>
        <strain evidence="1">M48</strain>
    </source>
</reference>
<keyword evidence="2" id="KW-1185">Reference proteome</keyword>
<name>A0AA41UD96_9HYPH</name>
<proteinExistence type="predicted"/>
<comment type="caution">
    <text evidence="1">The sequence shown here is derived from an EMBL/GenBank/DDBJ whole genome shotgun (WGS) entry which is preliminary data.</text>
</comment>
<evidence type="ECO:0000313" key="1">
    <source>
        <dbReference type="EMBL" id="MCI0129102.1"/>
    </source>
</evidence>
<protein>
    <submittedName>
        <fullName evidence="1">Uncharacterized protein</fullName>
    </submittedName>
</protein>
<evidence type="ECO:0000313" key="2">
    <source>
        <dbReference type="Proteomes" id="UP001156140"/>
    </source>
</evidence>
<dbReference type="EMBL" id="JALAZD010000004">
    <property type="protein sequence ID" value="MCI0129102.1"/>
    <property type="molecule type" value="Genomic_DNA"/>
</dbReference>